<protein>
    <submittedName>
        <fullName evidence="3">Uncharacterized protein</fullName>
    </submittedName>
</protein>
<dbReference type="InterPro" id="IPR032743">
    <property type="entry name" value="FAM47"/>
</dbReference>
<evidence type="ECO:0000313" key="3">
    <source>
        <dbReference type="EnsemblMetazoa" id="Aqu2.1.41792_001"/>
    </source>
</evidence>
<dbReference type="eggNOG" id="ENOG502QRUF">
    <property type="taxonomic scope" value="Eukaryota"/>
</dbReference>
<dbReference type="PANTHER" id="PTHR46449">
    <property type="entry name" value="ZGC:158260"/>
    <property type="match status" value="1"/>
</dbReference>
<dbReference type="GO" id="GO:0000785">
    <property type="term" value="C:chromatin"/>
    <property type="evidence" value="ECO:0007669"/>
    <property type="project" value="TreeGrafter"/>
</dbReference>
<dbReference type="PANTHER" id="PTHR46449:SF5">
    <property type="entry name" value="FAMILY WITH SEQUENCE SIMILARITY 47 MEMBER E"/>
    <property type="match status" value="1"/>
</dbReference>
<feature type="region of interest" description="Disordered" evidence="2">
    <location>
        <begin position="149"/>
        <end position="173"/>
    </location>
</feature>
<dbReference type="EnsemblMetazoa" id="XM_020004476.1">
    <property type="protein sequence ID" value="XP_019860035.1"/>
    <property type="gene ID" value="LOC105316370"/>
</dbReference>
<keyword evidence="4" id="KW-1185">Reference proteome</keyword>
<dbReference type="KEGG" id="aqu:105316370"/>
<dbReference type="OrthoDB" id="6755972at2759"/>
<reference evidence="4" key="1">
    <citation type="journal article" date="2010" name="Nature">
        <title>The Amphimedon queenslandica genome and the evolution of animal complexity.</title>
        <authorList>
            <person name="Srivastava M."/>
            <person name="Simakov O."/>
            <person name="Chapman J."/>
            <person name="Fahey B."/>
            <person name="Gauthier M.E."/>
            <person name="Mitros T."/>
            <person name="Richards G.S."/>
            <person name="Conaco C."/>
            <person name="Dacre M."/>
            <person name="Hellsten U."/>
            <person name="Larroux C."/>
            <person name="Putnam N.H."/>
            <person name="Stanke M."/>
            <person name="Adamska M."/>
            <person name="Darling A."/>
            <person name="Degnan S.M."/>
            <person name="Oakley T.H."/>
            <person name="Plachetzki D.C."/>
            <person name="Zhai Y."/>
            <person name="Adamski M."/>
            <person name="Calcino A."/>
            <person name="Cummins S.F."/>
            <person name="Goodstein D.M."/>
            <person name="Harris C."/>
            <person name="Jackson D.J."/>
            <person name="Leys S.P."/>
            <person name="Shu S."/>
            <person name="Woodcroft B.J."/>
            <person name="Vervoort M."/>
            <person name="Kosik K.S."/>
            <person name="Manning G."/>
            <person name="Degnan B.M."/>
            <person name="Rokhsar D.S."/>
        </authorList>
    </citation>
    <scope>NUCLEOTIDE SEQUENCE [LARGE SCALE GENOMIC DNA]</scope>
</reference>
<dbReference type="AlphaFoldDB" id="A0A1X7VNY6"/>
<accession>A0A1X7VNY6</accession>
<gene>
    <name evidence="3" type="primary">105316370</name>
</gene>
<dbReference type="InParanoid" id="A0A1X7VNY6"/>
<evidence type="ECO:0000256" key="2">
    <source>
        <dbReference type="SAM" id="MobiDB-lite"/>
    </source>
</evidence>
<proteinExistence type="inferred from homology"/>
<reference evidence="3" key="2">
    <citation type="submission" date="2017-05" db="UniProtKB">
        <authorList>
            <consortium name="EnsemblMetazoa"/>
        </authorList>
    </citation>
    <scope>IDENTIFICATION</scope>
</reference>
<name>A0A1X7VNY6_AMPQE</name>
<organism evidence="3">
    <name type="scientific">Amphimedon queenslandica</name>
    <name type="common">Sponge</name>
    <dbReference type="NCBI Taxonomy" id="400682"/>
    <lineage>
        <taxon>Eukaryota</taxon>
        <taxon>Metazoa</taxon>
        <taxon>Porifera</taxon>
        <taxon>Demospongiae</taxon>
        <taxon>Heteroscleromorpha</taxon>
        <taxon>Haplosclerida</taxon>
        <taxon>Niphatidae</taxon>
        <taxon>Amphimedon</taxon>
    </lineage>
</organism>
<evidence type="ECO:0000313" key="4">
    <source>
        <dbReference type="Proteomes" id="UP000007879"/>
    </source>
</evidence>
<dbReference type="Proteomes" id="UP000007879">
    <property type="component" value="Unassembled WGS sequence"/>
</dbReference>
<evidence type="ECO:0000256" key="1">
    <source>
        <dbReference type="ARBA" id="ARBA00005277"/>
    </source>
</evidence>
<comment type="similarity">
    <text evidence="1">Belongs to the FAM47 family.</text>
</comment>
<dbReference type="GO" id="GO:0045815">
    <property type="term" value="P:transcription initiation-coupled chromatin remodeling"/>
    <property type="evidence" value="ECO:0007669"/>
    <property type="project" value="TreeGrafter"/>
</dbReference>
<sequence length="380" mass="44175">MATRTVEEGTPRHYPWYKERLQWKYLANQQRQLNTLTSHRWRFLSSSCSNDAKFQKKKPPLKLPLIDPDVSSLTCIKTPYDPDAVRLVKDPSQYSKTNPGQKARRDRIENIEKDLIEEYNRQRMSSDEDDVFPLPIDPFVRVTDTDTVSLSSDDKIDNDSDGDSQQQNSLPQDKIYRWPLLKSKEEKAEEELELARKRAVSPTQEAQVNSVTHELIEWSKNLGDEKEYIDEATIKRLFASDYEAKPVLTAPIHVIELKNIPHELRTDSRGHTGSSYRALSAVERLKLIESSPLSKSVRYKYGAWYLSPSLWKLRPWSEPLEDPKVVKKREEMETRMKNESLDAVLSETHGALAFRNFITNKYKEVHPEFKGLHVPAHKRN</sequence>
<dbReference type="EnsemblMetazoa" id="Aqu2.1.41792_001">
    <property type="protein sequence ID" value="Aqu2.1.41792_001"/>
    <property type="gene ID" value="Aqu2.1.41792"/>
</dbReference>